<proteinExistence type="predicted"/>
<feature type="transmembrane region" description="Helical" evidence="1">
    <location>
        <begin position="34"/>
        <end position="50"/>
    </location>
</feature>
<keyword evidence="3" id="KW-1185">Reference proteome</keyword>
<accession>A0A7Z0CZA8</accession>
<keyword evidence="1" id="KW-0472">Membrane</keyword>
<dbReference type="Proteomes" id="UP000539111">
    <property type="component" value="Unassembled WGS sequence"/>
</dbReference>
<dbReference type="AlphaFoldDB" id="A0A7Z0CZA8"/>
<dbReference type="RefSeq" id="WP_179425295.1">
    <property type="nucleotide sequence ID" value="NZ_JACBZP010000001.1"/>
</dbReference>
<gene>
    <name evidence="2" type="ORF">BJY26_000452</name>
</gene>
<organism evidence="2 3">
    <name type="scientific">Spelaeicoccus albus</name>
    <dbReference type="NCBI Taxonomy" id="1280376"/>
    <lineage>
        <taxon>Bacteria</taxon>
        <taxon>Bacillati</taxon>
        <taxon>Actinomycetota</taxon>
        <taxon>Actinomycetes</taxon>
        <taxon>Micrococcales</taxon>
        <taxon>Brevibacteriaceae</taxon>
        <taxon>Spelaeicoccus</taxon>
    </lineage>
</organism>
<evidence type="ECO:0000313" key="2">
    <source>
        <dbReference type="EMBL" id="NYI66146.1"/>
    </source>
</evidence>
<evidence type="ECO:0000313" key="3">
    <source>
        <dbReference type="Proteomes" id="UP000539111"/>
    </source>
</evidence>
<feature type="transmembrane region" description="Helical" evidence="1">
    <location>
        <begin position="94"/>
        <end position="112"/>
    </location>
</feature>
<dbReference type="EMBL" id="JACBZP010000001">
    <property type="protein sequence ID" value="NYI66146.1"/>
    <property type="molecule type" value="Genomic_DNA"/>
</dbReference>
<sequence length="169" mass="17860">MNPQIYLDVLIGVAVIGLVAYRQLSWGRVNPRKLLILPAVLAAIGLYDLKDLVAGAQSFTALDAWFIAGQTVIAVALGLIMGKVVKFKTDGDVVYSRAGAIGAALWIGFIAVRLGVDALAHASGATVAGSVSVIMLTVAVNRFTQNALVLSRYNAHSSERPARSLTEVR</sequence>
<feature type="transmembrane region" description="Helical" evidence="1">
    <location>
        <begin position="118"/>
        <end position="140"/>
    </location>
</feature>
<feature type="transmembrane region" description="Helical" evidence="1">
    <location>
        <begin position="6"/>
        <end position="22"/>
    </location>
</feature>
<name>A0A7Z0CZA8_9MICO</name>
<keyword evidence="1" id="KW-0812">Transmembrane</keyword>
<evidence type="ECO:0000256" key="1">
    <source>
        <dbReference type="SAM" id="Phobius"/>
    </source>
</evidence>
<keyword evidence="1" id="KW-1133">Transmembrane helix</keyword>
<evidence type="ECO:0008006" key="4">
    <source>
        <dbReference type="Google" id="ProtNLM"/>
    </source>
</evidence>
<comment type="caution">
    <text evidence="2">The sequence shown here is derived from an EMBL/GenBank/DDBJ whole genome shotgun (WGS) entry which is preliminary data.</text>
</comment>
<feature type="transmembrane region" description="Helical" evidence="1">
    <location>
        <begin position="62"/>
        <end position="82"/>
    </location>
</feature>
<protein>
    <recommendedName>
        <fullName evidence="4">DUF1453 domain-containing protein</fullName>
    </recommendedName>
</protein>
<reference evidence="2 3" key="1">
    <citation type="submission" date="2020-07" db="EMBL/GenBank/DDBJ databases">
        <title>Sequencing the genomes of 1000 actinobacteria strains.</title>
        <authorList>
            <person name="Klenk H.-P."/>
        </authorList>
    </citation>
    <scope>NUCLEOTIDE SEQUENCE [LARGE SCALE GENOMIC DNA]</scope>
    <source>
        <strain evidence="2 3">DSM 26341</strain>
    </source>
</reference>